<dbReference type="Pfam" id="PF07645">
    <property type="entry name" value="EGF_CA"/>
    <property type="match status" value="1"/>
</dbReference>
<evidence type="ECO:0000256" key="3">
    <source>
        <dbReference type="ARBA" id="ARBA00022737"/>
    </source>
</evidence>
<dbReference type="GO" id="GO:0005509">
    <property type="term" value="F:calcium ion binding"/>
    <property type="evidence" value="ECO:0007669"/>
    <property type="project" value="InterPro"/>
</dbReference>
<evidence type="ECO:0000259" key="6">
    <source>
        <dbReference type="PROSITE" id="PS50026"/>
    </source>
</evidence>
<evidence type="ECO:0000256" key="5">
    <source>
        <dbReference type="PROSITE-ProRule" id="PRU00076"/>
    </source>
</evidence>
<dbReference type="Proteomes" id="UP000626092">
    <property type="component" value="Unassembled WGS sequence"/>
</dbReference>
<sequence>MSTTASMSLPSSPSCYQDQTHPFLLFRLVLSSLGFRNFTAATPSLANSTVWRGPVTFFAPSNSSLFTYVVVHGIGIVHRSEGRVKAMVESNFLSYYIDECNNTALNNCHEKAKCTNTAGSFNCTCLDHYYGGGRKDHGSTGCLPVASQSSGIKLSLALVIISVLDGAIAQS</sequence>
<keyword evidence="2" id="KW-0732">Signal</keyword>
<comment type="caution">
    <text evidence="5">Lacks conserved residue(s) required for the propagation of feature annotation.</text>
</comment>
<dbReference type="InterPro" id="IPR000152">
    <property type="entry name" value="EGF-type_Asp/Asn_hydroxyl_site"/>
</dbReference>
<dbReference type="PROSITE" id="PS00010">
    <property type="entry name" value="ASX_HYDROXYL"/>
    <property type="match status" value="1"/>
</dbReference>
<dbReference type="AlphaFoldDB" id="A0A834H059"/>
<organism evidence="7 8">
    <name type="scientific">Rhododendron simsii</name>
    <name type="common">Sims's rhododendron</name>
    <dbReference type="NCBI Taxonomy" id="118357"/>
    <lineage>
        <taxon>Eukaryota</taxon>
        <taxon>Viridiplantae</taxon>
        <taxon>Streptophyta</taxon>
        <taxon>Embryophyta</taxon>
        <taxon>Tracheophyta</taxon>
        <taxon>Spermatophyta</taxon>
        <taxon>Magnoliopsida</taxon>
        <taxon>eudicotyledons</taxon>
        <taxon>Gunneridae</taxon>
        <taxon>Pentapetalae</taxon>
        <taxon>asterids</taxon>
        <taxon>Ericales</taxon>
        <taxon>Ericaceae</taxon>
        <taxon>Ericoideae</taxon>
        <taxon>Rhodoreae</taxon>
        <taxon>Rhododendron</taxon>
    </lineage>
</organism>
<comment type="caution">
    <text evidence="7">The sequence shown here is derived from an EMBL/GenBank/DDBJ whole genome shotgun (WGS) entry which is preliminary data.</text>
</comment>
<keyword evidence="1 5" id="KW-0245">EGF-like domain</keyword>
<evidence type="ECO:0000313" key="8">
    <source>
        <dbReference type="Proteomes" id="UP000626092"/>
    </source>
</evidence>
<keyword evidence="4" id="KW-1015">Disulfide bond</keyword>
<dbReference type="PROSITE" id="PS50026">
    <property type="entry name" value="EGF_3"/>
    <property type="match status" value="1"/>
</dbReference>
<dbReference type="InterPro" id="IPR001881">
    <property type="entry name" value="EGF-like_Ca-bd_dom"/>
</dbReference>
<dbReference type="CDD" id="cd00054">
    <property type="entry name" value="EGF_CA"/>
    <property type="match status" value="1"/>
</dbReference>
<gene>
    <name evidence="7" type="ORF">RHSIM_Rhsim04G0161200</name>
</gene>
<evidence type="ECO:0000256" key="1">
    <source>
        <dbReference type="ARBA" id="ARBA00022536"/>
    </source>
</evidence>
<accession>A0A834H059</accession>
<evidence type="ECO:0000313" key="7">
    <source>
        <dbReference type="EMBL" id="KAF7145072.1"/>
    </source>
</evidence>
<protein>
    <recommendedName>
        <fullName evidence="6">EGF-like domain-containing protein</fullName>
    </recommendedName>
</protein>
<dbReference type="SMART" id="SM00179">
    <property type="entry name" value="EGF_CA"/>
    <property type="match status" value="1"/>
</dbReference>
<dbReference type="InterPro" id="IPR000742">
    <property type="entry name" value="EGF"/>
</dbReference>
<dbReference type="SUPFAM" id="SSF57196">
    <property type="entry name" value="EGF/Laminin"/>
    <property type="match status" value="1"/>
</dbReference>
<keyword evidence="8" id="KW-1185">Reference proteome</keyword>
<dbReference type="InterPro" id="IPR049883">
    <property type="entry name" value="NOTCH1_EGF-like"/>
</dbReference>
<dbReference type="FunFam" id="2.10.25.10:FF:000038">
    <property type="entry name" value="Fibrillin 2"/>
    <property type="match status" value="1"/>
</dbReference>
<evidence type="ECO:0000256" key="4">
    <source>
        <dbReference type="ARBA" id="ARBA00023157"/>
    </source>
</evidence>
<dbReference type="OrthoDB" id="5977590at2759"/>
<proteinExistence type="predicted"/>
<evidence type="ECO:0000256" key="2">
    <source>
        <dbReference type="ARBA" id="ARBA00022729"/>
    </source>
</evidence>
<feature type="domain" description="EGF-like" evidence="6">
    <location>
        <begin position="96"/>
        <end position="132"/>
    </location>
</feature>
<reference evidence="7" key="1">
    <citation type="submission" date="2019-11" db="EMBL/GenBank/DDBJ databases">
        <authorList>
            <person name="Liu Y."/>
            <person name="Hou J."/>
            <person name="Li T.-Q."/>
            <person name="Guan C.-H."/>
            <person name="Wu X."/>
            <person name="Wu H.-Z."/>
            <person name="Ling F."/>
            <person name="Zhang R."/>
            <person name="Shi X.-G."/>
            <person name="Ren J.-P."/>
            <person name="Chen E.-F."/>
            <person name="Sun J.-M."/>
        </authorList>
    </citation>
    <scope>NUCLEOTIDE SEQUENCE</scope>
    <source>
        <strain evidence="7">Adult_tree_wgs_1</strain>
        <tissue evidence="7">Leaves</tissue>
    </source>
</reference>
<name>A0A834H059_RHOSS</name>
<dbReference type="Gene3D" id="2.10.25.10">
    <property type="entry name" value="Laminin"/>
    <property type="match status" value="1"/>
</dbReference>
<dbReference type="EMBL" id="WJXA01000004">
    <property type="protein sequence ID" value="KAF7145072.1"/>
    <property type="molecule type" value="Genomic_DNA"/>
</dbReference>
<keyword evidence="3" id="KW-0677">Repeat</keyword>